<protein>
    <recommendedName>
        <fullName evidence="1">Beta/gamma crystallin 'Greek key' domain-containing protein</fullName>
    </recommendedName>
</protein>
<name>A0ABZ1U8E6_9ACTN</name>
<evidence type="ECO:0000259" key="1">
    <source>
        <dbReference type="PROSITE" id="PS50915"/>
    </source>
</evidence>
<feature type="domain" description="Beta/gamma crystallin 'Greek key'" evidence="1">
    <location>
        <begin position="3"/>
        <end position="44"/>
    </location>
</feature>
<sequence>MSMDITLYSGPDYTGESFVVPPDGETYSLAATGLKTIGSIKVPKHPMRSHSFQVRLHLERPTSKWHHSDSSVRDFKADVADTAEFAGAGWLSASAVSSVGQVGNSMLGDTTEFTIHDTIKS</sequence>
<dbReference type="RefSeq" id="WP_328958003.1">
    <property type="nucleotide sequence ID" value="NZ_CP108110.1"/>
</dbReference>
<dbReference type="PROSITE" id="PS50915">
    <property type="entry name" value="CRYSTALLIN_BETA_GAMMA"/>
    <property type="match status" value="1"/>
</dbReference>
<proteinExistence type="predicted"/>
<evidence type="ECO:0000313" key="3">
    <source>
        <dbReference type="Proteomes" id="UP001432222"/>
    </source>
</evidence>
<dbReference type="InterPro" id="IPR001064">
    <property type="entry name" value="Beta/gamma_crystallin"/>
</dbReference>
<keyword evidence="3" id="KW-1185">Reference proteome</keyword>
<dbReference type="EMBL" id="CP108110">
    <property type="protein sequence ID" value="WUQ87445.1"/>
    <property type="molecule type" value="Genomic_DNA"/>
</dbReference>
<accession>A0ABZ1U8E6</accession>
<dbReference type="Proteomes" id="UP001432222">
    <property type="component" value="Chromosome"/>
</dbReference>
<gene>
    <name evidence="2" type="ORF">OHA16_33450</name>
</gene>
<reference evidence="2" key="1">
    <citation type="submission" date="2022-10" db="EMBL/GenBank/DDBJ databases">
        <title>The complete genomes of actinobacterial strains from the NBC collection.</title>
        <authorList>
            <person name="Joergensen T.S."/>
            <person name="Alvarez Arevalo M."/>
            <person name="Sterndorff E.B."/>
            <person name="Faurdal D."/>
            <person name="Vuksanovic O."/>
            <person name="Mourched A.-S."/>
            <person name="Charusanti P."/>
            <person name="Shaw S."/>
            <person name="Blin K."/>
            <person name="Weber T."/>
        </authorList>
    </citation>
    <scope>NUCLEOTIDE SEQUENCE</scope>
    <source>
        <strain evidence="2">NBC_00222</strain>
    </source>
</reference>
<organism evidence="2 3">
    <name type="scientific">Kitasatospora purpeofusca</name>
    <dbReference type="NCBI Taxonomy" id="67352"/>
    <lineage>
        <taxon>Bacteria</taxon>
        <taxon>Bacillati</taxon>
        <taxon>Actinomycetota</taxon>
        <taxon>Actinomycetes</taxon>
        <taxon>Kitasatosporales</taxon>
        <taxon>Streptomycetaceae</taxon>
        <taxon>Kitasatospora</taxon>
    </lineage>
</organism>
<evidence type="ECO:0000313" key="2">
    <source>
        <dbReference type="EMBL" id="WUQ87445.1"/>
    </source>
</evidence>